<dbReference type="EMBL" id="CAICTM010001349">
    <property type="protein sequence ID" value="CAB9522868.1"/>
    <property type="molecule type" value="Genomic_DNA"/>
</dbReference>
<accession>A0A9N8HU63</accession>
<gene>
    <name evidence="3" type="ORF">SEMRO_1351_G265230.1</name>
</gene>
<keyword evidence="1" id="KW-0479">Metal-binding</keyword>
<dbReference type="InterPro" id="IPR014710">
    <property type="entry name" value="RmlC-like_jellyroll"/>
</dbReference>
<dbReference type="SUPFAM" id="SSF51182">
    <property type="entry name" value="RmlC-like cupins"/>
    <property type="match status" value="1"/>
</dbReference>
<dbReference type="Gene3D" id="2.60.120.10">
    <property type="entry name" value="Jelly Rolls"/>
    <property type="match status" value="1"/>
</dbReference>
<comment type="caution">
    <text evidence="3">The sequence shown here is derived from an EMBL/GenBank/DDBJ whole genome shotgun (WGS) entry which is preliminary data.</text>
</comment>
<evidence type="ECO:0000313" key="4">
    <source>
        <dbReference type="Proteomes" id="UP001153069"/>
    </source>
</evidence>
<dbReference type="GO" id="GO:0046872">
    <property type="term" value="F:metal ion binding"/>
    <property type="evidence" value="ECO:0007669"/>
    <property type="project" value="UniProtKB-KW"/>
</dbReference>
<protein>
    <submittedName>
        <fullName evidence="3">AraC-like ligand binding domain</fullName>
    </submittedName>
</protein>
<organism evidence="3 4">
    <name type="scientific">Seminavis robusta</name>
    <dbReference type="NCBI Taxonomy" id="568900"/>
    <lineage>
        <taxon>Eukaryota</taxon>
        <taxon>Sar</taxon>
        <taxon>Stramenopiles</taxon>
        <taxon>Ochrophyta</taxon>
        <taxon>Bacillariophyta</taxon>
        <taxon>Bacillariophyceae</taxon>
        <taxon>Bacillariophycidae</taxon>
        <taxon>Naviculales</taxon>
        <taxon>Naviculaceae</taxon>
        <taxon>Seminavis</taxon>
    </lineage>
</organism>
<evidence type="ECO:0000256" key="1">
    <source>
        <dbReference type="ARBA" id="ARBA00022723"/>
    </source>
</evidence>
<feature type="domain" description="Cupin type-2" evidence="2">
    <location>
        <begin position="93"/>
        <end position="152"/>
    </location>
</feature>
<dbReference type="OrthoDB" id="445803at2759"/>
<dbReference type="InterPro" id="IPR011051">
    <property type="entry name" value="RmlC_Cupin_sf"/>
</dbReference>
<evidence type="ECO:0000259" key="2">
    <source>
        <dbReference type="Pfam" id="PF07883"/>
    </source>
</evidence>
<reference evidence="3" key="1">
    <citation type="submission" date="2020-06" db="EMBL/GenBank/DDBJ databases">
        <authorList>
            <consortium name="Plant Systems Biology data submission"/>
        </authorList>
    </citation>
    <scope>NUCLEOTIDE SEQUENCE</scope>
    <source>
        <strain evidence="3">D6</strain>
    </source>
</reference>
<proteinExistence type="predicted"/>
<dbReference type="InterPro" id="IPR013096">
    <property type="entry name" value="Cupin_2"/>
</dbReference>
<name>A0A9N8HU63_9STRA</name>
<keyword evidence="4" id="KW-1185">Reference proteome</keyword>
<dbReference type="Proteomes" id="UP001153069">
    <property type="component" value="Unassembled WGS sequence"/>
</dbReference>
<dbReference type="InterPro" id="IPR051610">
    <property type="entry name" value="GPI/OXD"/>
</dbReference>
<dbReference type="PANTHER" id="PTHR35848:SF6">
    <property type="entry name" value="CUPIN TYPE-2 DOMAIN-CONTAINING PROTEIN"/>
    <property type="match status" value="1"/>
</dbReference>
<dbReference type="Pfam" id="PF07883">
    <property type="entry name" value="Cupin_2"/>
    <property type="match status" value="1"/>
</dbReference>
<evidence type="ECO:0000313" key="3">
    <source>
        <dbReference type="EMBL" id="CAB9522868.1"/>
    </source>
</evidence>
<sequence length="168" mass="18484">MIRSSRRPHEQMRGYLSGPLLVAALAVFTLGILVGKWQERRAVGTPPPPPPSPQHGSVLHLQDLPFQTTSHAGIQKKQFLQPFEIPNLSGFQVATLHQGESVSIHQHKTMHEVFYVLWGKGTFTINGVDHPASEGTMVHLVPGEKHGIQSDEGELILAYFGITVGDEK</sequence>
<dbReference type="AlphaFoldDB" id="A0A9N8HU63"/>
<dbReference type="PANTHER" id="PTHR35848">
    <property type="entry name" value="OXALATE-BINDING PROTEIN"/>
    <property type="match status" value="1"/>
</dbReference>